<dbReference type="Gene3D" id="3.90.190.10">
    <property type="entry name" value="Protein tyrosine phosphatase superfamily"/>
    <property type="match status" value="1"/>
</dbReference>
<dbReference type="PROSITE" id="PS00383">
    <property type="entry name" value="TYR_PHOSPHATASE_1"/>
    <property type="match status" value="1"/>
</dbReference>
<comment type="caution">
    <text evidence="4">The sequence shown here is derived from an EMBL/GenBank/DDBJ whole genome shotgun (WGS) entry which is preliminary data.</text>
</comment>
<dbReference type="GO" id="GO:0004725">
    <property type="term" value="F:protein tyrosine phosphatase activity"/>
    <property type="evidence" value="ECO:0007669"/>
    <property type="project" value="InterPro"/>
</dbReference>
<dbReference type="Proteomes" id="UP000321518">
    <property type="component" value="Unassembled WGS sequence"/>
</dbReference>
<dbReference type="InterPro" id="IPR003595">
    <property type="entry name" value="Tyr_Pase_cat"/>
</dbReference>
<dbReference type="EMBL" id="BJWK01000002">
    <property type="protein sequence ID" value="GEM06896.1"/>
    <property type="molecule type" value="Genomic_DNA"/>
</dbReference>
<gene>
    <name evidence="4" type="ORF">Rt10032_c02g0913</name>
</gene>
<dbReference type="CDD" id="cd00047">
    <property type="entry name" value="PTPc"/>
    <property type="match status" value="1"/>
</dbReference>
<sequence length="398" mass="43960">MASRAAPPDFLTPSHDALVTVLSILSEREHLRRTLATEGRSGCRVRIRGRGEPADGGADEDCDGWFSCAAGTTRENMGKNRYGDIIAYDRTRCLPPFQTTASSDEANYVNASLVREPDLGFDEEDVPRRWWVAAQAPIPPTVHDFLSLLLTPPSSLTHQSRSTPSQLPLINLIVQLTPLIEGRRQKCHPYFPTSVGETARIASSGGVVGEGVWVRLEGKEEKDGARESALRVGKEGDGEGRKVVHLEYLGWRDHGVPEDASHLVRFILRVHALNAFLSQPSSRTPSPILLHCSAGVGRTGTFIAISSLLPLLSYLARQPSLCSLPTPPSDPSHPLGAYPAHRTLLTPTSHFREREQHIDYVGATIDGLRDQRTTMCQTNEQVAWVWQALREAWQEKLY</sequence>
<evidence type="ECO:0000259" key="3">
    <source>
        <dbReference type="PROSITE" id="PS50056"/>
    </source>
</evidence>
<dbReference type="PRINTS" id="PR00700">
    <property type="entry name" value="PRTYPHPHTASE"/>
</dbReference>
<accession>A0A511KAB5</accession>
<dbReference type="InterPro" id="IPR029021">
    <property type="entry name" value="Prot-tyrosine_phosphatase-like"/>
</dbReference>
<evidence type="ECO:0000256" key="1">
    <source>
        <dbReference type="ARBA" id="ARBA00009649"/>
    </source>
</evidence>
<dbReference type="OrthoDB" id="10253954at2759"/>
<dbReference type="SMART" id="SM00404">
    <property type="entry name" value="PTPc_motif"/>
    <property type="match status" value="1"/>
</dbReference>
<dbReference type="SUPFAM" id="SSF52799">
    <property type="entry name" value="(Phosphotyrosine protein) phosphatases II"/>
    <property type="match status" value="1"/>
</dbReference>
<name>A0A511KAB5_RHOTO</name>
<dbReference type="InterPro" id="IPR000387">
    <property type="entry name" value="Tyr_Pase_dom"/>
</dbReference>
<dbReference type="SMART" id="SM00194">
    <property type="entry name" value="PTPc"/>
    <property type="match status" value="1"/>
</dbReference>
<dbReference type="InterPro" id="IPR050348">
    <property type="entry name" value="Protein-Tyr_Phosphatase"/>
</dbReference>
<feature type="domain" description="Tyrosine specific protein phosphatases" evidence="3">
    <location>
        <begin position="264"/>
        <end position="383"/>
    </location>
</feature>
<dbReference type="PANTHER" id="PTHR19134">
    <property type="entry name" value="RECEPTOR-TYPE TYROSINE-PROTEIN PHOSPHATASE"/>
    <property type="match status" value="1"/>
</dbReference>
<proteinExistence type="inferred from homology"/>
<dbReference type="Pfam" id="PF00102">
    <property type="entry name" value="Y_phosphatase"/>
    <property type="match status" value="2"/>
</dbReference>
<organism evidence="4 5">
    <name type="scientific">Rhodotorula toruloides</name>
    <name type="common">Yeast</name>
    <name type="synonym">Rhodosporidium toruloides</name>
    <dbReference type="NCBI Taxonomy" id="5286"/>
    <lineage>
        <taxon>Eukaryota</taxon>
        <taxon>Fungi</taxon>
        <taxon>Dikarya</taxon>
        <taxon>Basidiomycota</taxon>
        <taxon>Pucciniomycotina</taxon>
        <taxon>Microbotryomycetes</taxon>
        <taxon>Sporidiobolales</taxon>
        <taxon>Sporidiobolaceae</taxon>
        <taxon>Rhodotorula</taxon>
    </lineage>
</organism>
<reference evidence="4 5" key="1">
    <citation type="submission" date="2019-07" db="EMBL/GenBank/DDBJ databases">
        <title>Rhodotorula toruloides NBRC10032 genome sequencing.</title>
        <authorList>
            <person name="Shida Y."/>
            <person name="Takaku H."/>
            <person name="Ogasawara W."/>
            <person name="Mori K."/>
        </authorList>
    </citation>
    <scope>NUCLEOTIDE SEQUENCE [LARGE SCALE GENOMIC DNA]</scope>
    <source>
        <strain evidence="4 5">NBRC10032</strain>
    </source>
</reference>
<evidence type="ECO:0000313" key="4">
    <source>
        <dbReference type="EMBL" id="GEM06896.1"/>
    </source>
</evidence>
<dbReference type="InterPro" id="IPR000242">
    <property type="entry name" value="PTP_cat"/>
</dbReference>
<dbReference type="InterPro" id="IPR016130">
    <property type="entry name" value="Tyr_Pase_AS"/>
</dbReference>
<dbReference type="PANTHER" id="PTHR19134:SF449">
    <property type="entry name" value="TYROSINE-PROTEIN PHOSPHATASE 1"/>
    <property type="match status" value="1"/>
</dbReference>
<dbReference type="AlphaFoldDB" id="A0A511KAB5"/>
<comment type="similarity">
    <text evidence="1">Belongs to the protein-tyrosine phosphatase family. Non-receptor class subfamily.</text>
</comment>
<protein>
    <recommendedName>
        <fullName evidence="6">Protein-tyrosine phosphatase-like protein</fullName>
    </recommendedName>
</protein>
<evidence type="ECO:0000313" key="5">
    <source>
        <dbReference type="Proteomes" id="UP000321518"/>
    </source>
</evidence>
<evidence type="ECO:0000259" key="2">
    <source>
        <dbReference type="PROSITE" id="PS50055"/>
    </source>
</evidence>
<feature type="domain" description="Tyrosine-protein phosphatase" evidence="2">
    <location>
        <begin position="67"/>
        <end position="392"/>
    </location>
</feature>
<dbReference type="PROSITE" id="PS50055">
    <property type="entry name" value="TYR_PHOSPHATASE_PTP"/>
    <property type="match status" value="1"/>
</dbReference>
<dbReference type="PROSITE" id="PS50056">
    <property type="entry name" value="TYR_PHOSPHATASE_2"/>
    <property type="match status" value="1"/>
</dbReference>
<evidence type="ECO:0008006" key="6">
    <source>
        <dbReference type="Google" id="ProtNLM"/>
    </source>
</evidence>